<dbReference type="PANTHER" id="PTHR24302">
    <property type="entry name" value="CYTOCHROME P450 FAMILY 3"/>
    <property type="match status" value="1"/>
</dbReference>
<name>T1EFB8_HELRO</name>
<evidence type="ECO:0000256" key="3">
    <source>
        <dbReference type="ARBA" id="ARBA00022617"/>
    </source>
</evidence>
<keyword evidence="7 10" id="KW-0503">Monooxygenase</keyword>
<dbReference type="PANTHER" id="PTHR24302:SF15">
    <property type="entry name" value="FATTY-ACID PEROXYGENASE"/>
    <property type="match status" value="1"/>
</dbReference>
<dbReference type="EMBL" id="AMQM01004030">
    <property type="status" value="NOT_ANNOTATED_CDS"/>
    <property type="molecule type" value="Genomic_DNA"/>
</dbReference>
<dbReference type="InterPro" id="IPR002401">
    <property type="entry name" value="Cyt_P450_E_grp-I"/>
</dbReference>
<dbReference type="SUPFAM" id="SSF48264">
    <property type="entry name" value="Cytochrome P450"/>
    <property type="match status" value="1"/>
</dbReference>
<dbReference type="OMA" id="KCEANEL"/>
<organism evidence="12 13">
    <name type="scientific">Helobdella robusta</name>
    <name type="common">Californian leech</name>
    <dbReference type="NCBI Taxonomy" id="6412"/>
    <lineage>
        <taxon>Eukaryota</taxon>
        <taxon>Metazoa</taxon>
        <taxon>Spiralia</taxon>
        <taxon>Lophotrochozoa</taxon>
        <taxon>Annelida</taxon>
        <taxon>Clitellata</taxon>
        <taxon>Hirudinea</taxon>
        <taxon>Rhynchobdellida</taxon>
        <taxon>Glossiphoniidae</taxon>
        <taxon>Helobdella</taxon>
    </lineage>
</organism>
<dbReference type="RefSeq" id="XP_009016967.1">
    <property type="nucleotide sequence ID" value="XM_009018719.1"/>
</dbReference>
<accession>T1EFB8</accession>
<dbReference type="OrthoDB" id="6148150at2759"/>
<reference evidence="12" key="3">
    <citation type="submission" date="2015-06" db="UniProtKB">
        <authorList>
            <consortium name="EnsemblMetazoa"/>
        </authorList>
    </citation>
    <scope>IDENTIFICATION</scope>
</reference>
<dbReference type="InterPro" id="IPR017972">
    <property type="entry name" value="Cyt_P450_CS"/>
</dbReference>
<dbReference type="CTD" id="20195270"/>
<evidence type="ECO:0000256" key="10">
    <source>
        <dbReference type="RuleBase" id="RU000461"/>
    </source>
</evidence>
<dbReference type="STRING" id="6412.T1EFB8"/>
<dbReference type="GO" id="GO:0016705">
    <property type="term" value="F:oxidoreductase activity, acting on paired donors, with incorporation or reduction of molecular oxygen"/>
    <property type="evidence" value="ECO:0007669"/>
    <property type="project" value="InterPro"/>
</dbReference>
<dbReference type="PRINTS" id="PR00385">
    <property type="entry name" value="P450"/>
</dbReference>
<evidence type="ECO:0000256" key="8">
    <source>
        <dbReference type="ARBA" id="ARBA00043906"/>
    </source>
</evidence>
<evidence type="ECO:0000256" key="6">
    <source>
        <dbReference type="ARBA" id="ARBA00023004"/>
    </source>
</evidence>
<dbReference type="Gene3D" id="1.10.630.10">
    <property type="entry name" value="Cytochrome P450"/>
    <property type="match status" value="1"/>
</dbReference>
<evidence type="ECO:0000313" key="12">
    <source>
        <dbReference type="EnsemblMetazoa" id="HelroP111479"/>
    </source>
</evidence>
<comment type="cofactor">
    <cofactor evidence="1 9">
        <name>heme</name>
        <dbReference type="ChEBI" id="CHEBI:30413"/>
    </cofactor>
</comment>
<sequence>MYVRGWSKYSLIDIHGTEWKRVRTLLSPFFSTSKLKDVSCIEVNDRIYRRMDERMNESSTSSLCSAYTLDMICSSAFGLQVDSQTDENDKFLALLRKLTNLTVGAKLMFICFTFPFVTPLLELFGVNMFPRGYLKFFETMTKQLLNERLNNPSGRRDFIETMARAHLDDIEDKSLGREGESRKGLTNEEILAQTLMFVQGGYDTTSRSLVLTMYCLALHPEVQEKVHREILDVIGDKELTYDNLSKLKYMEMCINETTRCYPAFIRFDRRATQDIVLDDGLHIREGTLVVVPVWAIHHDPNIYPDPDKFDPERFSPEACANRNPLHHLPFGAGHRICLGMRLAQMAIKMAMVGAMKRFKFVPTDKTEVPLKLKKYSLLVLWDNSIHLGLEKRA</sequence>
<keyword evidence="3 9" id="KW-0349">Heme</keyword>
<dbReference type="KEGG" id="hro:HELRODRAFT_111479"/>
<dbReference type="EnsemblMetazoa" id="HelroT111479">
    <property type="protein sequence ID" value="HelroP111479"/>
    <property type="gene ID" value="HelroG111479"/>
</dbReference>
<dbReference type="InterPro" id="IPR001128">
    <property type="entry name" value="Cyt_P450"/>
</dbReference>
<dbReference type="PRINTS" id="PR00463">
    <property type="entry name" value="EP450I"/>
</dbReference>
<dbReference type="AlphaFoldDB" id="T1EFB8"/>
<dbReference type="HOGENOM" id="CLU_001570_5_2_1"/>
<dbReference type="CDD" id="cd11055">
    <property type="entry name" value="CYP3A-like"/>
    <property type="match status" value="1"/>
</dbReference>
<evidence type="ECO:0000256" key="5">
    <source>
        <dbReference type="ARBA" id="ARBA00023002"/>
    </source>
</evidence>
<dbReference type="Proteomes" id="UP000015101">
    <property type="component" value="Unassembled WGS sequence"/>
</dbReference>
<evidence type="ECO:0000256" key="9">
    <source>
        <dbReference type="PIRSR" id="PIRSR602401-1"/>
    </source>
</evidence>
<evidence type="ECO:0000256" key="2">
    <source>
        <dbReference type="ARBA" id="ARBA00010617"/>
    </source>
</evidence>
<evidence type="ECO:0000256" key="7">
    <source>
        <dbReference type="ARBA" id="ARBA00023033"/>
    </source>
</evidence>
<comment type="similarity">
    <text evidence="2 10">Belongs to the cytochrome P450 family.</text>
</comment>
<protein>
    <submittedName>
        <fullName evidence="11 12">Uncharacterized protein</fullName>
    </submittedName>
</protein>
<dbReference type="GO" id="GO:0005506">
    <property type="term" value="F:iron ion binding"/>
    <property type="evidence" value="ECO:0007669"/>
    <property type="project" value="InterPro"/>
</dbReference>
<dbReference type="InterPro" id="IPR050705">
    <property type="entry name" value="Cytochrome_P450_3A"/>
</dbReference>
<dbReference type="EMBL" id="KB096411">
    <property type="protein sequence ID" value="ESO05034.1"/>
    <property type="molecule type" value="Genomic_DNA"/>
</dbReference>
<dbReference type="PROSITE" id="PS00086">
    <property type="entry name" value="CYTOCHROME_P450"/>
    <property type="match status" value="1"/>
</dbReference>
<dbReference type="GeneID" id="20195270"/>
<comment type="function">
    <text evidence="8">Cytochromes P450 are a group of heme-thiolate monooxygenases. They oxidize a variety of structurally unrelated compounds, including steroids, fatty acids, and xenobiotics.</text>
</comment>
<keyword evidence="5 10" id="KW-0560">Oxidoreductase</keyword>
<evidence type="ECO:0000256" key="4">
    <source>
        <dbReference type="ARBA" id="ARBA00022723"/>
    </source>
</evidence>
<proteinExistence type="inferred from homology"/>
<keyword evidence="13" id="KW-1185">Reference proteome</keyword>
<evidence type="ECO:0000313" key="13">
    <source>
        <dbReference type="Proteomes" id="UP000015101"/>
    </source>
</evidence>
<dbReference type="FunFam" id="1.10.630.10:FF:000182">
    <property type="entry name" value="Cytochrome P450 3A4"/>
    <property type="match status" value="1"/>
</dbReference>
<dbReference type="GO" id="GO:0020037">
    <property type="term" value="F:heme binding"/>
    <property type="evidence" value="ECO:0007669"/>
    <property type="project" value="InterPro"/>
</dbReference>
<dbReference type="eggNOG" id="KOG0158">
    <property type="taxonomic scope" value="Eukaryota"/>
</dbReference>
<keyword evidence="6 9" id="KW-0408">Iron</keyword>
<keyword evidence="4 9" id="KW-0479">Metal-binding</keyword>
<dbReference type="InterPro" id="IPR036396">
    <property type="entry name" value="Cyt_P450_sf"/>
</dbReference>
<dbReference type="InParanoid" id="T1EFB8"/>
<feature type="binding site" description="axial binding residue" evidence="9">
    <location>
        <position position="337"/>
    </location>
    <ligand>
        <name>heme</name>
        <dbReference type="ChEBI" id="CHEBI:30413"/>
    </ligand>
    <ligandPart>
        <name>Fe</name>
        <dbReference type="ChEBI" id="CHEBI:18248"/>
    </ligandPart>
</feature>
<reference evidence="13" key="1">
    <citation type="submission" date="2012-12" db="EMBL/GenBank/DDBJ databases">
        <authorList>
            <person name="Hellsten U."/>
            <person name="Grimwood J."/>
            <person name="Chapman J.A."/>
            <person name="Shapiro H."/>
            <person name="Aerts A."/>
            <person name="Otillar R.P."/>
            <person name="Terry A.Y."/>
            <person name="Boore J.L."/>
            <person name="Simakov O."/>
            <person name="Marletaz F."/>
            <person name="Cho S.-J."/>
            <person name="Edsinger-Gonzales E."/>
            <person name="Havlak P."/>
            <person name="Kuo D.-H."/>
            <person name="Larsson T."/>
            <person name="Lv J."/>
            <person name="Arendt D."/>
            <person name="Savage R."/>
            <person name="Osoegawa K."/>
            <person name="de Jong P."/>
            <person name="Lindberg D.R."/>
            <person name="Seaver E.C."/>
            <person name="Weisblat D.A."/>
            <person name="Putnam N.H."/>
            <person name="Grigoriev I.V."/>
            <person name="Rokhsar D.S."/>
        </authorList>
    </citation>
    <scope>NUCLEOTIDE SEQUENCE</scope>
</reference>
<evidence type="ECO:0000313" key="11">
    <source>
        <dbReference type="EMBL" id="ESO05034.1"/>
    </source>
</evidence>
<reference evidence="11 13" key="2">
    <citation type="journal article" date="2013" name="Nature">
        <title>Insights into bilaterian evolution from three spiralian genomes.</title>
        <authorList>
            <person name="Simakov O."/>
            <person name="Marletaz F."/>
            <person name="Cho S.J."/>
            <person name="Edsinger-Gonzales E."/>
            <person name="Havlak P."/>
            <person name="Hellsten U."/>
            <person name="Kuo D.H."/>
            <person name="Larsson T."/>
            <person name="Lv J."/>
            <person name="Arendt D."/>
            <person name="Savage R."/>
            <person name="Osoegawa K."/>
            <person name="de Jong P."/>
            <person name="Grimwood J."/>
            <person name="Chapman J.A."/>
            <person name="Shapiro H."/>
            <person name="Aerts A."/>
            <person name="Otillar R.P."/>
            <person name="Terry A.Y."/>
            <person name="Boore J.L."/>
            <person name="Grigoriev I.V."/>
            <person name="Lindberg D.R."/>
            <person name="Seaver E.C."/>
            <person name="Weisblat D.A."/>
            <person name="Putnam N.H."/>
            <person name="Rokhsar D.S."/>
        </authorList>
    </citation>
    <scope>NUCLEOTIDE SEQUENCE</scope>
</reference>
<gene>
    <name evidence="12" type="primary">20195270</name>
    <name evidence="11" type="ORF">HELRODRAFT_111479</name>
</gene>
<dbReference type="GO" id="GO:0004497">
    <property type="term" value="F:monooxygenase activity"/>
    <property type="evidence" value="ECO:0007669"/>
    <property type="project" value="UniProtKB-KW"/>
</dbReference>
<dbReference type="Pfam" id="PF00067">
    <property type="entry name" value="p450"/>
    <property type="match status" value="1"/>
</dbReference>
<evidence type="ECO:0000256" key="1">
    <source>
        <dbReference type="ARBA" id="ARBA00001971"/>
    </source>
</evidence>